<dbReference type="EMBL" id="HADW01006948">
    <property type="protein sequence ID" value="SBP08348.1"/>
    <property type="molecule type" value="Transcribed_RNA"/>
</dbReference>
<dbReference type="SMART" id="SM00116">
    <property type="entry name" value="CBS"/>
    <property type="match status" value="2"/>
</dbReference>
<keyword evidence="4" id="KW-0443">Lipid metabolism</keyword>
<evidence type="ECO:0000256" key="5">
    <source>
        <dbReference type="ARBA" id="ARBA00025878"/>
    </source>
</evidence>
<keyword evidence="4" id="KW-0275">Fatty acid biosynthesis</keyword>
<organism evidence="8">
    <name type="scientific">Iconisemion striatum</name>
    <dbReference type="NCBI Taxonomy" id="60296"/>
    <lineage>
        <taxon>Eukaryota</taxon>
        <taxon>Metazoa</taxon>
        <taxon>Chordata</taxon>
        <taxon>Craniata</taxon>
        <taxon>Vertebrata</taxon>
        <taxon>Euteleostomi</taxon>
        <taxon>Actinopterygii</taxon>
        <taxon>Neopterygii</taxon>
        <taxon>Teleostei</taxon>
        <taxon>Neoteleostei</taxon>
        <taxon>Acanthomorphata</taxon>
        <taxon>Ovalentaria</taxon>
        <taxon>Atherinomorphae</taxon>
        <taxon>Cyprinodontiformes</taxon>
        <taxon>Nothobranchiidae</taxon>
        <taxon>Iconisemion</taxon>
    </lineage>
</organism>
<dbReference type="GO" id="GO:0016208">
    <property type="term" value="F:AMP binding"/>
    <property type="evidence" value="ECO:0007669"/>
    <property type="project" value="TreeGrafter"/>
</dbReference>
<sequence>MLTITDFINILTRYYKSPMVQIYELEEHKIETWRELYLQETFKPLVHIPPDASIFEAVHSLIKNKIHRLPVIDPISGNALYILTHKRILKFLQLFMCEMPKPAFMKQTLGELGIGTYHEIAFIHPDTPIIKALNIFVERRVSALPVVDDSGKVVDIYSKFDVINLAAEKTIVKAEVHRLVVVDERSSIEGIVSLSDILQALVLSPAAACKEENLTE</sequence>
<keyword evidence="8" id="KW-0418">Kinase</keyword>
<gene>
    <name evidence="8" type="primary">PRKAG2</name>
</gene>
<reference evidence="8" key="2">
    <citation type="submission" date="2016-06" db="EMBL/GenBank/DDBJ databases">
        <title>The genome of a short-lived fish provides insights into sex chromosome evolution and the genetic control of aging.</title>
        <authorList>
            <person name="Reichwald K."/>
            <person name="Felder M."/>
            <person name="Petzold A."/>
            <person name="Koch P."/>
            <person name="Groth M."/>
            <person name="Platzer M."/>
        </authorList>
    </citation>
    <scope>NUCLEOTIDE SEQUENCE</scope>
    <source>
        <tissue evidence="8">Brain</tissue>
    </source>
</reference>
<feature type="domain" description="CBS" evidence="7">
    <location>
        <begin position="114"/>
        <end position="175"/>
    </location>
</feature>
<dbReference type="PROSITE" id="PS51371">
    <property type="entry name" value="CBS"/>
    <property type="match status" value="2"/>
</dbReference>
<evidence type="ECO:0000256" key="4">
    <source>
        <dbReference type="ARBA" id="ARBA00023160"/>
    </source>
</evidence>
<keyword evidence="8" id="KW-0808">Transferase</keyword>
<dbReference type="GO" id="GO:0005737">
    <property type="term" value="C:cytoplasm"/>
    <property type="evidence" value="ECO:0007669"/>
    <property type="project" value="TreeGrafter"/>
</dbReference>
<dbReference type="GO" id="GO:0019887">
    <property type="term" value="F:protein kinase regulator activity"/>
    <property type="evidence" value="ECO:0007669"/>
    <property type="project" value="TreeGrafter"/>
</dbReference>
<dbReference type="InterPro" id="IPR000644">
    <property type="entry name" value="CBS_dom"/>
</dbReference>
<keyword evidence="4" id="KW-0444">Lipid biosynthesis</keyword>
<name>A0A1A7WRI2_9TELE</name>
<evidence type="ECO:0000256" key="1">
    <source>
        <dbReference type="ARBA" id="ARBA00006750"/>
    </source>
</evidence>
<dbReference type="GO" id="GO:0031588">
    <property type="term" value="C:nucleotide-activated protein kinase complex"/>
    <property type="evidence" value="ECO:0007669"/>
    <property type="project" value="TreeGrafter"/>
</dbReference>
<evidence type="ECO:0000256" key="3">
    <source>
        <dbReference type="ARBA" id="ARBA00023122"/>
    </source>
</evidence>
<dbReference type="PANTHER" id="PTHR13780">
    <property type="entry name" value="AMP-ACTIVATED PROTEIN KINASE, GAMMA REGULATORY SUBUNIT"/>
    <property type="match status" value="1"/>
</dbReference>
<reference evidence="8" key="1">
    <citation type="submission" date="2016-05" db="EMBL/GenBank/DDBJ databases">
        <authorList>
            <person name="Lavstsen T."/>
            <person name="Jespersen J.S."/>
        </authorList>
    </citation>
    <scope>NUCLEOTIDE SEQUENCE</scope>
    <source>
        <tissue evidence="8">Brain</tissue>
    </source>
</reference>
<dbReference type="InterPro" id="IPR050511">
    <property type="entry name" value="AMPK_gamma/SDS23_families"/>
</dbReference>
<dbReference type="AlphaFoldDB" id="A0A1A7WRI2"/>
<dbReference type="InterPro" id="IPR046342">
    <property type="entry name" value="CBS_dom_sf"/>
</dbReference>
<accession>A0A1A7WRI2</accession>
<evidence type="ECO:0000256" key="2">
    <source>
        <dbReference type="ARBA" id="ARBA00022737"/>
    </source>
</evidence>
<evidence type="ECO:0000313" key="8">
    <source>
        <dbReference type="EMBL" id="SBP08348.1"/>
    </source>
</evidence>
<keyword evidence="3 6" id="KW-0129">CBS domain</keyword>
<dbReference type="GO" id="GO:0019901">
    <property type="term" value="F:protein kinase binding"/>
    <property type="evidence" value="ECO:0007669"/>
    <property type="project" value="TreeGrafter"/>
</dbReference>
<dbReference type="GO" id="GO:0005634">
    <property type="term" value="C:nucleus"/>
    <property type="evidence" value="ECO:0007669"/>
    <property type="project" value="TreeGrafter"/>
</dbReference>
<protein>
    <submittedName>
        <fullName evidence="8">Protein kinase, AMP-activated, gamma 2 non-catalytic subunit</fullName>
    </submittedName>
</protein>
<keyword evidence="2" id="KW-0677">Repeat</keyword>
<dbReference type="SUPFAM" id="SSF54631">
    <property type="entry name" value="CBS-domain pair"/>
    <property type="match status" value="2"/>
</dbReference>
<dbReference type="Pfam" id="PF00571">
    <property type="entry name" value="CBS"/>
    <property type="match status" value="3"/>
</dbReference>
<dbReference type="PANTHER" id="PTHR13780:SF122">
    <property type="entry name" value="5'-AMP-ACTIVATED PROTEIN KINASE SUBUNIT GAMMA-2"/>
    <property type="match status" value="1"/>
</dbReference>
<comment type="subunit">
    <text evidence="5">AMPK is a heterotrimer of an alpha catalytic subunit (PRKAA1 or PRKAA2), a beta (PRKAB1 or PRKAB2) and a gamma non-catalytic subunits (PRKAG1, PRKAG2 or PRKAG3). Interacts with FNIP1 and FNIP2.</text>
</comment>
<evidence type="ECO:0000259" key="7">
    <source>
        <dbReference type="PROSITE" id="PS51371"/>
    </source>
</evidence>
<keyword evidence="4" id="KW-0276">Fatty acid metabolism</keyword>
<dbReference type="Gene3D" id="3.10.580.10">
    <property type="entry name" value="CBS-domain"/>
    <property type="match status" value="3"/>
</dbReference>
<feature type="domain" description="CBS" evidence="7">
    <location>
        <begin position="41"/>
        <end position="101"/>
    </location>
</feature>
<dbReference type="GO" id="GO:0006633">
    <property type="term" value="P:fatty acid biosynthetic process"/>
    <property type="evidence" value="ECO:0007669"/>
    <property type="project" value="UniProtKB-KW"/>
</dbReference>
<dbReference type="GO" id="GO:0016301">
    <property type="term" value="F:kinase activity"/>
    <property type="evidence" value="ECO:0007669"/>
    <property type="project" value="UniProtKB-KW"/>
</dbReference>
<evidence type="ECO:0000256" key="6">
    <source>
        <dbReference type="PROSITE-ProRule" id="PRU00703"/>
    </source>
</evidence>
<comment type="similarity">
    <text evidence="1">Belongs to the 5'-AMP-activated protein kinase gamma subunit family.</text>
</comment>
<proteinExistence type="inferred from homology"/>